<proteinExistence type="predicted"/>
<feature type="compositionally biased region" description="Basic and acidic residues" evidence="1">
    <location>
        <begin position="39"/>
        <end position="49"/>
    </location>
</feature>
<feature type="compositionally biased region" description="Low complexity" evidence="1">
    <location>
        <begin position="25"/>
        <end position="36"/>
    </location>
</feature>
<feature type="region of interest" description="Disordered" evidence="1">
    <location>
        <begin position="1"/>
        <end position="59"/>
    </location>
</feature>
<dbReference type="AlphaFoldDB" id="A0A8D8AVZ9"/>
<reference evidence="2" key="1">
    <citation type="submission" date="2021-05" db="EMBL/GenBank/DDBJ databases">
        <authorList>
            <person name="Alioto T."/>
            <person name="Alioto T."/>
            <person name="Gomez Garrido J."/>
        </authorList>
    </citation>
    <scope>NUCLEOTIDE SEQUENCE</scope>
</reference>
<accession>A0A8D8AVZ9</accession>
<name>A0A8D8AVZ9_CULPI</name>
<evidence type="ECO:0000256" key="1">
    <source>
        <dbReference type="SAM" id="MobiDB-lite"/>
    </source>
</evidence>
<protein>
    <submittedName>
        <fullName evidence="2">(northern house mosquito) hypothetical protein</fullName>
    </submittedName>
</protein>
<sequence length="132" mass="14468">MVTSWKGSQQNGTVSSGRESLSSMLLRGRPYLPSLPLRRRPESRDDRHHSGVYIDTGKSRHHAAGPKAIADRVLAPMMVTYGVLTYVYDVVACFCFASRRVSLSLHVSISRLTVNLDSTFCGARALTDNLGG</sequence>
<feature type="compositionally biased region" description="Polar residues" evidence="1">
    <location>
        <begin position="1"/>
        <end position="23"/>
    </location>
</feature>
<dbReference type="EMBL" id="HBUE01051752">
    <property type="protein sequence ID" value="CAG6464724.1"/>
    <property type="molecule type" value="Transcribed_RNA"/>
</dbReference>
<evidence type="ECO:0000313" key="2">
    <source>
        <dbReference type="EMBL" id="CAG6464724.1"/>
    </source>
</evidence>
<organism evidence="2">
    <name type="scientific">Culex pipiens</name>
    <name type="common">House mosquito</name>
    <dbReference type="NCBI Taxonomy" id="7175"/>
    <lineage>
        <taxon>Eukaryota</taxon>
        <taxon>Metazoa</taxon>
        <taxon>Ecdysozoa</taxon>
        <taxon>Arthropoda</taxon>
        <taxon>Hexapoda</taxon>
        <taxon>Insecta</taxon>
        <taxon>Pterygota</taxon>
        <taxon>Neoptera</taxon>
        <taxon>Endopterygota</taxon>
        <taxon>Diptera</taxon>
        <taxon>Nematocera</taxon>
        <taxon>Culicoidea</taxon>
        <taxon>Culicidae</taxon>
        <taxon>Culicinae</taxon>
        <taxon>Culicini</taxon>
        <taxon>Culex</taxon>
        <taxon>Culex</taxon>
    </lineage>
</organism>